<dbReference type="InterPro" id="IPR051396">
    <property type="entry name" value="Bact_Antivir_Def_Nuclease"/>
</dbReference>
<keyword evidence="3" id="KW-1185">Reference proteome</keyword>
<evidence type="ECO:0000313" key="3">
    <source>
        <dbReference type="Proteomes" id="UP001205601"/>
    </source>
</evidence>
<sequence length="542" mass="59494">MRHPWRIPPLEGGGPETEVVLTNGSAVFVVGSNGSGKSALITQLSKSTGGLKVTRIAAHRQSWLQSSSVDLTPKTRRDLERNINTRDRQDEARWKDDYAQPRTQVALYDLANAQNRVSREVFALLKADSVEEATTAAKLPSPLESINNILAISSLTVQLSINDDGDILASHDGASNFSISQLSDGERNAVMLAAQILTAEPETLFLIDEPERHLHRSITEPMLSALFEKRSDCCFVIATHEPELPNCNLDARVVIVRGCSWNGAVASGWDVDILEPGVDVPDDVRRAILGARRRILFVEGETQSLDFPLISALYPSLSIVPRGSCTEVDRSVVGLAGTAALHWLSPIGLVDRDDRTEKEVAELEAKQVFALEVSAIESIFYSSRSLHEMAAVQADIFGIDAAALAAAANQAALSVLDQETKEVLAARRAEKTARNRMLSSLPTWREIREQRGAQLRVEIETTFQAELDRLDALIAASDLNSIVARYAIKKTRMPQVISDTLRFSTKRHYEEAVVARAKKKVDFNRALRGLLGTLDGYLTALD</sequence>
<proteinExistence type="predicted"/>
<feature type="domain" description="AAA+ ATPase" evidence="1">
    <location>
        <begin position="23"/>
        <end position="259"/>
    </location>
</feature>
<evidence type="ECO:0000259" key="1">
    <source>
        <dbReference type="SMART" id="SM00382"/>
    </source>
</evidence>
<dbReference type="InterPro" id="IPR003959">
    <property type="entry name" value="ATPase_AAA_core"/>
</dbReference>
<dbReference type="SUPFAM" id="SSF52540">
    <property type="entry name" value="P-loop containing nucleoside triphosphate hydrolases"/>
    <property type="match status" value="1"/>
</dbReference>
<name>A0ABT2NK68_9RHOB</name>
<organism evidence="2 3">
    <name type="scientific">Albidovulum sediminis</name>
    <dbReference type="NCBI Taxonomy" id="3066345"/>
    <lineage>
        <taxon>Bacteria</taxon>
        <taxon>Pseudomonadati</taxon>
        <taxon>Pseudomonadota</taxon>
        <taxon>Alphaproteobacteria</taxon>
        <taxon>Rhodobacterales</taxon>
        <taxon>Paracoccaceae</taxon>
        <taxon>Albidovulum</taxon>
    </lineage>
</organism>
<gene>
    <name evidence="2" type="ORF">N5I32_00160</name>
</gene>
<protein>
    <submittedName>
        <fullName evidence="2">AAA family ATPase</fullName>
    </submittedName>
</protein>
<dbReference type="SMART" id="SM00382">
    <property type="entry name" value="AAA"/>
    <property type="match status" value="1"/>
</dbReference>
<evidence type="ECO:0000313" key="2">
    <source>
        <dbReference type="EMBL" id="MCT8327920.1"/>
    </source>
</evidence>
<dbReference type="RefSeq" id="WP_261493375.1">
    <property type="nucleotide sequence ID" value="NZ_JAOCQF010000001.1"/>
</dbReference>
<dbReference type="PANTHER" id="PTHR43581:SF2">
    <property type="entry name" value="EXCINUCLEASE ATPASE SUBUNIT"/>
    <property type="match status" value="1"/>
</dbReference>
<dbReference type="Gene3D" id="3.40.50.300">
    <property type="entry name" value="P-loop containing nucleotide triphosphate hydrolases"/>
    <property type="match status" value="1"/>
</dbReference>
<dbReference type="Proteomes" id="UP001205601">
    <property type="component" value="Unassembled WGS sequence"/>
</dbReference>
<dbReference type="Pfam" id="PF13304">
    <property type="entry name" value="AAA_21"/>
    <property type="match status" value="1"/>
</dbReference>
<reference evidence="3" key="1">
    <citation type="submission" date="2023-07" db="EMBL/GenBank/DDBJ databases">
        <title>Defluviimonas sediminis sp. nov., isolated from mangrove sediment.</title>
        <authorList>
            <person name="Liu L."/>
            <person name="Li J."/>
            <person name="Huang Y."/>
            <person name="Pan J."/>
            <person name="Li M."/>
        </authorList>
    </citation>
    <scope>NUCLEOTIDE SEQUENCE [LARGE SCALE GENOMIC DNA]</scope>
    <source>
        <strain evidence="3">FT324</strain>
    </source>
</reference>
<dbReference type="InterPro" id="IPR003593">
    <property type="entry name" value="AAA+_ATPase"/>
</dbReference>
<dbReference type="EMBL" id="JAOCQF010000001">
    <property type="protein sequence ID" value="MCT8327920.1"/>
    <property type="molecule type" value="Genomic_DNA"/>
</dbReference>
<accession>A0ABT2NK68</accession>
<dbReference type="PANTHER" id="PTHR43581">
    <property type="entry name" value="ATP/GTP PHOSPHATASE"/>
    <property type="match status" value="1"/>
</dbReference>
<comment type="caution">
    <text evidence="2">The sequence shown here is derived from an EMBL/GenBank/DDBJ whole genome shotgun (WGS) entry which is preliminary data.</text>
</comment>
<dbReference type="CDD" id="cd00267">
    <property type="entry name" value="ABC_ATPase"/>
    <property type="match status" value="1"/>
</dbReference>
<dbReference type="InterPro" id="IPR027417">
    <property type="entry name" value="P-loop_NTPase"/>
</dbReference>